<dbReference type="Pfam" id="PF07714">
    <property type="entry name" value="PK_Tyr_Ser-Thr"/>
    <property type="match status" value="1"/>
</dbReference>
<evidence type="ECO:0000259" key="5">
    <source>
        <dbReference type="PROSITE" id="PS50011"/>
    </source>
</evidence>
<dbReference type="STRING" id="765257.A0A0D0AEE7"/>
<name>A0A0D0AEE7_9AGAM</name>
<dbReference type="PANTHER" id="PTHR44329">
    <property type="entry name" value="SERINE/THREONINE-PROTEIN KINASE TNNI3K-RELATED"/>
    <property type="match status" value="1"/>
</dbReference>
<dbReference type="InterPro" id="IPR051681">
    <property type="entry name" value="Ser/Thr_Kinases-Pseudokinases"/>
</dbReference>
<dbReference type="OrthoDB" id="4062651at2759"/>
<dbReference type="GO" id="GO:0007166">
    <property type="term" value="P:cell surface receptor signaling pathway"/>
    <property type="evidence" value="ECO:0007669"/>
    <property type="project" value="InterPro"/>
</dbReference>
<evidence type="ECO:0000256" key="2">
    <source>
        <dbReference type="ARBA" id="ARBA00022741"/>
    </source>
</evidence>
<dbReference type="PROSITE" id="PS50011">
    <property type="entry name" value="PROTEIN_KINASE_DOM"/>
    <property type="match status" value="1"/>
</dbReference>
<keyword evidence="2" id="KW-0547">Nucleotide-binding</keyword>
<dbReference type="InterPro" id="IPR011009">
    <property type="entry name" value="Kinase-like_dom_sf"/>
</dbReference>
<dbReference type="InterPro" id="IPR000719">
    <property type="entry name" value="Prot_kinase_dom"/>
</dbReference>
<evidence type="ECO:0000256" key="4">
    <source>
        <dbReference type="ARBA" id="ARBA00022840"/>
    </source>
</evidence>
<reference evidence="7" key="2">
    <citation type="submission" date="2015-01" db="EMBL/GenBank/DDBJ databases">
        <title>Evolutionary Origins and Diversification of the Mycorrhizal Mutualists.</title>
        <authorList>
            <consortium name="DOE Joint Genome Institute"/>
            <consortium name="Mycorrhizal Genomics Consortium"/>
            <person name="Kohler A."/>
            <person name="Kuo A."/>
            <person name="Nagy L.G."/>
            <person name="Floudas D."/>
            <person name="Copeland A."/>
            <person name="Barry K.W."/>
            <person name="Cichocki N."/>
            <person name="Veneault-Fourrey C."/>
            <person name="LaButti K."/>
            <person name="Lindquist E.A."/>
            <person name="Lipzen A."/>
            <person name="Lundell T."/>
            <person name="Morin E."/>
            <person name="Murat C."/>
            <person name="Riley R."/>
            <person name="Ohm R."/>
            <person name="Sun H."/>
            <person name="Tunlid A."/>
            <person name="Henrissat B."/>
            <person name="Grigoriev I.V."/>
            <person name="Hibbett D.S."/>
            <person name="Martin F."/>
        </authorList>
    </citation>
    <scope>NUCLEOTIDE SEQUENCE [LARGE SCALE GENOMIC DNA]</scope>
    <source>
        <strain evidence="7">441</strain>
    </source>
</reference>
<dbReference type="AlphaFoldDB" id="A0A0D0AEE7"/>
<evidence type="ECO:0000256" key="1">
    <source>
        <dbReference type="ARBA" id="ARBA00022679"/>
    </source>
</evidence>
<proteinExistence type="predicted"/>
<evidence type="ECO:0000256" key="3">
    <source>
        <dbReference type="ARBA" id="ARBA00022777"/>
    </source>
</evidence>
<dbReference type="Proteomes" id="UP000054018">
    <property type="component" value="Unassembled WGS sequence"/>
</dbReference>
<dbReference type="InterPro" id="IPR059179">
    <property type="entry name" value="MLKL-like_MCAfunc"/>
</dbReference>
<keyword evidence="7" id="KW-1185">Reference proteome</keyword>
<feature type="domain" description="Protein kinase" evidence="5">
    <location>
        <begin position="233"/>
        <end position="502"/>
    </location>
</feature>
<sequence>MPSQTAVADAAGVAGSILISSATLAAQASPVPWLGAAFTVLTVFKDMILKAKANKSALKQLQDRCSAFLHVVQLKGTGAPVEEQKQLALHAERTVLQIVEHMRPWCFMSPFKLFVKQDELASEIQDCHTAINDCMTKLQITAALETQGWQVLLQSNMERDRIEMMGYLSDIQNTQSITLSALAEQRKDITAIMHLMQQNLSLAHYGNNRGLETNLYHLQKSSKTLLPNMNFKRGEVRRVGPDPIGGTHTMDIWEGIYLNQETVTLKVIRSVHASPKSLARLRREVEIWKRVWEVDQGHHILPLYGFCQNDTPFPYVVSPYIRNGTVDKYVIDHPSVDHRALIKHIGEGVNVLHNMIPPIVHGEIRGANIVIDENGNPLLADFGFSRIVQDLTGVAISESCGMLDSYRWAARELLVGGKLTLKADVYAFGMTVLELMSHREPWSQVRFPFHVVSKVSNGERPPRPSDKETVSRGLDDRLWELLQGCWEEFESRPTMSEVLAKL</sequence>
<keyword evidence="4" id="KW-0067">ATP-binding</keyword>
<keyword evidence="1" id="KW-0808">Transferase</keyword>
<dbReference type="GO" id="GO:0004674">
    <property type="term" value="F:protein serine/threonine kinase activity"/>
    <property type="evidence" value="ECO:0007669"/>
    <property type="project" value="TreeGrafter"/>
</dbReference>
<organism evidence="6 7">
    <name type="scientific">Pisolithus microcarpus 441</name>
    <dbReference type="NCBI Taxonomy" id="765257"/>
    <lineage>
        <taxon>Eukaryota</taxon>
        <taxon>Fungi</taxon>
        <taxon>Dikarya</taxon>
        <taxon>Basidiomycota</taxon>
        <taxon>Agaricomycotina</taxon>
        <taxon>Agaricomycetes</taxon>
        <taxon>Agaricomycetidae</taxon>
        <taxon>Boletales</taxon>
        <taxon>Sclerodermatineae</taxon>
        <taxon>Pisolithaceae</taxon>
        <taxon>Pisolithus</taxon>
    </lineage>
</organism>
<dbReference type="GO" id="GO:0005524">
    <property type="term" value="F:ATP binding"/>
    <property type="evidence" value="ECO:0007669"/>
    <property type="project" value="UniProtKB-KW"/>
</dbReference>
<dbReference type="EMBL" id="KN833686">
    <property type="protein sequence ID" value="KIK30473.1"/>
    <property type="molecule type" value="Genomic_DNA"/>
</dbReference>
<dbReference type="Gene3D" id="1.10.510.10">
    <property type="entry name" value="Transferase(Phosphotransferase) domain 1"/>
    <property type="match status" value="1"/>
</dbReference>
<dbReference type="PANTHER" id="PTHR44329:SF288">
    <property type="entry name" value="MITOGEN-ACTIVATED PROTEIN KINASE KINASE KINASE 20"/>
    <property type="match status" value="1"/>
</dbReference>
<reference evidence="6 7" key="1">
    <citation type="submission" date="2014-04" db="EMBL/GenBank/DDBJ databases">
        <authorList>
            <consortium name="DOE Joint Genome Institute"/>
            <person name="Kuo A."/>
            <person name="Kohler A."/>
            <person name="Costa M.D."/>
            <person name="Nagy L.G."/>
            <person name="Floudas D."/>
            <person name="Copeland A."/>
            <person name="Barry K.W."/>
            <person name="Cichocki N."/>
            <person name="Veneault-Fourrey C."/>
            <person name="LaButti K."/>
            <person name="Lindquist E.A."/>
            <person name="Lipzen A."/>
            <person name="Lundell T."/>
            <person name="Morin E."/>
            <person name="Murat C."/>
            <person name="Sun H."/>
            <person name="Tunlid A."/>
            <person name="Henrissat B."/>
            <person name="Grigoriev I.V."/>
            <person name="Hibbett D.S."/>
            <person name="Martin F."/>
            <person name="Nordberg H.P."/>
            <person name="Cantor M.N."/>
            <person name="Hua S.X."/>
        </authorList>
    </citation>
    <scope>NUCLEOTIDE SEQUENCE [LARGE SCALE GENOMIC DNA]</scope>
    <source>
        <strain evidence="6 7">441</strain>
    </source>
</reference>
<accession>A0A0D0AEE7</accession>
<gene>
    <name evidence="6" type="ORF">PISMIDRAFT_295534</name>
</gene>
<protein>
    <recommendedName>
        <fullName evidence="5">Protein kinase domain-containing protein</fullName>
    </recommendedName>
</protein>
<dbReference type="SUPFAM" id="SSF56112">
    <property type="entry name" value="Protein kinase-like (PK-like)"/>
    <property type="match status" value="1"/>
</dbReference>
<evidence type="ECO:0000313" key="7">
    <source>
        <dbReference type="Proteomes" id="UP000054018"/>
    </source>
</evidence>
<dbReference type="CDD" id="cd21037">
    <property type="entry name" value="MLKL_NTD"/>
    <property type="match status" value="1"/>
</dbReference>
<dbReference type="HOGENOM" id="CLU_000288_7_38_1"/>
<dbReference type="Gene3D" id="1.20.930.20">
    <property type="entry name" value="Adaptor protein Cbl, N-terminal domain"/>
    <property type="match status" value="1"/>
</dbReference>
<evidence type="ECO:0000313" key="6">
    <source>
        <dbReference type="EMBL" id="KIK30473.1"/>
    </source>
</evidence>
<dbReference type="InterPro" id="IPR001245">
    <property type="entry name" value="Ser-Thr/Tyr_kinase_cat_dom"/>
</dbReference>
<keyword evidence="3" id="KW-0418">Kinase</keyword>
<dbReference type="InterPro" id="IPR036537">
    <property type="entry name" value="Adaptor_Cbl_N_dom_sf"/>
</dbReference>